<reference evidence="4" key="1">
    <citation type="journal article" date="2019" name="Int. J. Syst. Evol. Microbiol.">
        <title>The Global Catalogue of Microorganisms (GCM) 10K type strain sequencing project: providing services to taxonomists for standard genome sequencing and annotation.</title>
        <authorList>
            <consortium name="The Broad Institute Genomics Platform"/>
            <consortium name="The Broad Institute Genome Sequencing Center for Infectious Disease"/>
            <person name="Wu L."/>
            <person name="Ma J."/>
        </authorList>
    </citation>
    <scope>NUCLEOTIDE SEQUENCE [LARGE SCALE GENOMIC DNA]</scope>
    <source>
        <strain evidence="4">TISTR 1858</strain>
    </source>
</reference>
<dbReference type="Pfam" id="PF00534">
    <property type="entry name" value="Glycos_transf_1"/>
    <property type="match status" value="1"/>
</dbReference>
<keyword evidence="4" id="KW-1185">Reference proteome</keyword>
<organism evidence="3 4">
    <name type="scientific">Oceanobacillus kapialis</name>
    <dbReference type="NCBI Taxonomy" id="481353"/>
    <lineage>
        <taxon>Bacteria</taxon>
        <taxon>Bacillati</taxon>
        <taxon>Bacillota</taxon>
        <taxon>Bacilli</taxon>
        <taxon>Bacillales</taxon>
        <taxon>Bacillaceae</taxon>
        <taxon>Oceanobacillus</taxon>
    </lineage>
</organism>
<accession>A0ABW5Q034</accession>
<evidence type="ECO:0000259" key="2">
    <source>
        <dbReference type="Pfam" id="PF13439"/>
    </source>
</evidence>
<protein>
    <submittedName>
        <fullName evidence="3">Glycosyltransferase</fullName>
        <ecNumber evidence="3">2.4.-.-</ecNumber>
    </submittedName>
</protein>
<sequence length="374" mass="41652">MKQIKVVFFIYRMGSGGAARTFLNIINNLDRQKFSPLLVTLDYEADYESYLKEDIRFIKLDTKRLRSAIFPLAKLIRKEKADIVFSTIPNYNTIAILARLFSFTKAKNVVREAAYLGGDPKTDAKLKLYGMLYGFSSRVIALSEGVKANIVKRYNVKDRNINVIYNPIDIEGIEAAAERAEPIAEEAGLFTDDTKTIVTAGRLVDDKDHVTLLEAFAKVKENVASRLIIMGEGELEQTLKQKASSLGVADSVHFIGFQKNPYFFLKKSDVFVLSSKREGFGHVLGEALAVGTPIVSTDCKPGAQEVLDNGKYGSMCSVGDAKEMADKIVDILTIDQASREQIVQSGYERAQQFAAEKIVKQYEAVFENVLEPKN</sequence>
<dbReference type="Gene3D" id="3.40.50.2000">
    <property type="entry name" value="Glycogen Phosphorylase B"/>
    <property type="match status" value="2"/>
</dbReference>
<dbReference type="GO" id="GO:0016757">
    <property type="term" value="F:glycosyltransferase activity"/>
    <property type="evidence" value="ECO:0007669"/>
    <property type="project" value="UniProtKB-KW"/>
</dbReference>
<dbReference type="SUPFAM" id="SSF53756">
    <property type="entry name" value="UDP-Glycosyltransferase/glycogen phosphorylase"/>
    <property type="match status" value="1"/>
</dbReference>
<gene>
    <name evidence="3" type="ORF">ACFSUN_08735</name>
</gene>
<dbReference type="PANTHER" id="PTHR12526">
    <property type="entry name" value="GLYCOSYLTRANSFERASE"/>
    <property type="match status" value="1"/>
</dbReference>
<keyword evidence="3" id="KW-0328">Glycosyltransferase</keyword>
<dbReference type="InterPro" id="IPR028098">
    <property type="entry name" value="Glyco_trans_4-like_N"/>
</dbReference>
<evidence type="ECO:0000313" key="4">
    <source>
        <dbReference type="Proteomes" id="UP001597451"/>
    </source>
</evidence>
<dbReference type="Proteomes" id="UP001597451">
    <property type="component" value="Unassembled WGS sequence"/>
</dbReference>
<name>A0ABW5Q034_9BACI</name>
<dbReference type="CDD" id="cd03811">
    <property type="entry name" value="GT4_GT28_WabH-like"/>
    <property type="match status" value="1"/>
</dbReference>
<keyword evidence="3" id="KW-0808">Transferase</keyword>
<feature type="domain" description="Glycosyl transferase family 1" evidence="1">
    <location>
        <begin position="189"/>
        <end position="348"/>
    </location>
</feature>
<dbReference type="RefSeq" id="WP_379561624.1">
    <property type="nucleotide sequence ID" value="NZ_JBHUMX010000021.1"/>
</dbReference>
<dbReference type="PANTHER" id="PTHR12526:SF630">
    <property type="entry name" value="GLYCOSYLTRANSFERASE"/>
    <property type="match status" value="1"/>
</dbReference>
<dbReference type="EMBL" id="JBHUMX010000021">
    <property type="protein sequence ID" value="MFD2628871.1"/>
    <property type="molecule type" value="Genomic_DNA"/>
</dbReference>
<evidence type="ECO:0000259" key="1">
    <source>
        <dbReference type="Pfam" id="PF00534"/>
    </source>
</evidence>
<comment type="caution">
    <text evidence="3">The sequence shown here is derived from an EMBL/GenBank/DDBJ whole genome shotgun (WGS) entry which is preliminary data.</text>
</comment>
<dbReference type="InterPro" id="IPR001296">
    <property type="entry name" value="Glyco_trans_1"/>
</dbReference>
<dbReference type="Pfam" id="PF13439">
    <property type="entry name" value="Glyco_transf_4"/>
    <property type="match status" value="1"/>
</dbReference>
<feature type="domain" description="Glycosyltransferase subfamily 4-like N-terminal" evidence="2">
    <location>
        <begin position="16"/>
        <end position="171"/>
    </location>
</feature>
<evidence type="ECO:0000313" key="3">
    <source>
        <dbReference type="EMBL" id="MFD2628871.1"/>
    </source>
</evidence>
<dbReference type="EC" id="2.4.-.-" evidence="3"/>
<proteinExistence type="predicted"/>